<dbReference type="Gene3D" id="3.40.50.1820">
    <property type="entry name" value="alpha/beta hydrolase"/>
    <property type="match status" value="1"/>
</dbReference>
<accession>A0ABR1VFL1</accession>
<keyword evidence="5 10" id="KW-0732">Signal</keyword>
<evidence type="ECO:0000256" key="8">
    <source>
        <dbReference type="ARBA" id="ARBA00023326"/>
    </source>
</evidence>
<evidence type="ECO:0000256" key="6">
    <source>
        <dbReference type="ARBA" id="ARBA00022801"/>
    </source>
</evidence>
<dbReference type="GeneID" id="92091095"/>
<dbReference type="EC" id="3.1.1.73" evidence="2"/>
<dbReference type="InterPro" id="IPR043595">
    <property type="entry name" value="FaeB/C/D"/>
</dbReference>
<dbReference type="Proteomes" id="UP001480595">
    <property type="component" value="Unassembled WGS sequence"/>
</dbReference>
<evidence type="ECO:0000256" key="2">
    <source>
        <dbReference type="ARBA" id="ARBA00013091"/>
    </source>
</evidence>
<comment type="subcellular location">
    <subcellularLocation>
        <location evidence="1">Secreted</location>
    </subcellularLocation>
</comment>
<keyword evidence="4" id="KW-0858">Xylan degradation</keyword>
<dbReference type="PANTHER" id="PTHR38050:SF3">
    <property type="entry name" value="FERULOYL ESTERASE D"/>
    <property type="match status" value="1"/>
</dbReference>
<feature type="chain" id="PRO_5045201068" description="feruloyl esterase" evidence="10">
    <location>
        <begin position="25"/>
        <end position="329"/>
    </location>
</feature>
<keyword evidence="6" id="KW-0378">Hydrolase</keyword>
<dbReference type="PANTHER" id="PTHR38050">
    <property type="match status" value="1"/>
</dbReference>
<keyword evidence="8" id="KW-0624">Polysaccharide degradation</keyword>
<name>A0ABR1VFL1_9PEZI</name>
<reference evidence="11 12" key="1">
    <citation type="submission" date="2023-01" db="EMBL/GenBank/DDBJ databases">
        <title>Analysis of 21 Apiospora genomes using comparative genomics revels a genus with tremendous synthesis potential of carbohydrate active enzymes and secondary metabolites.</title>
        <authorList>
            <person name="Sorensen T."/>
        </authorList>
    </citation>
    <scope>NUCLEOTIDE SEQUENCE [LARGE SCALE GENOMIC DNA]</scope>
    <source>
        <strain evidence="11 12">CBS 135458</strain>
    </source>
</reference>
<dbReference type="RefSeq" id="XP_066717301.1">
    <property type="nucleotide sequence ID" value="XM_066858032.1"/>
</dbReference>
<evidence type="ECO:0000313" key="11">
    <source>
        <dbReference type="EMBL" id="KAK8070007.1"/>
    </source>
</evidence>
<keyword evidence="7" id="KW-0119">Carbohydrate metabolism</keyword>
<evidence type="ECO:0000256" key="4">
    <source>
        <dbReference type="ARBA" id="ARBA00022651"/>
    </source>
</evidence>
<organism evidence="11 12">
    <name type="scientific">Apiospora phragmitis</name>
    <dbReference type="NCBI Taxonomy" id="2905665"/>
    <lineage>
        <taxon>Eukaryota</taxon>
        <taxon>Fungi</taxon>
        <taxon>Dikarya</taxon>
        <taxon>Ascomycota</taxon>
        <taxon>Pezizomycotina</taxon>
        <taxon>Sordariomycetes</taxon>
        <taxon>Xylariomycetidae</taxon>
        <taxon>Amphisphaeriales</taxon>
        <taxon>Apiosporaceae</taxon>
        <taxon>Apiospora</taxon>
    </lineage>
</organism>
<evidence type="ECO:0000313" key="12">
    <source>
        <dbReference type="Proteomes" id="UP001480595"/>
    </source>
</evidence>
<feature type="signal peptide" evidence="10">
    <location>
        <begin position="1"/>
        <end position="24"/>
    </location>
</feature>
<dbReference type="EMBL" id="JAQQWL010000006">
    <property type="protein sequence ID" value="KAK8070007.1"/>
    <property type="molecule type" value="Genomic_DNA"/>
</dbReference>
<keyword evidence="3" id="KW-0964">Secreted</keyword>
<dbReference type="SUPFAM" id="SSF53474">
    <property type="entry name" value="alpha/beta-Hydrolases"/>
    <property type="match status" value="1"/>
</dbReference>
<protein>
    <recommendedName>
        <fullName evidence="2">feruloyl esterase</fullName>
        <ecNumber evidence="2">3.1.1.73</ecNumber>
    </recommendedName>
</protein>
<comment type="caution">
    <text evidence="11">The sequence shown here is derived from an EMBL/GenBank/DDBJ whole genome shotgun (WGS) entry which is preliminary data.</text>
</comment>
<dbReference type="InterPro" id="IPR029058">
    <property type="entry name" value="AB_hydrolase_fold"/>
</dbReference>
<proteinExistence type="predicted"/>
<comment type="catalytic activity">
    <reaction evidence="9">
        <text>feruloyl-polysaccharide + H2O = ferulate + polysaccharide.</text>
        <dbReference type="EC" id="3.1.1.73"/>
    </reaction>
</comment>
<keyword evidence="12" id="KW-1185">Reference proteome</keyword>
<evidence type="ECO:0000256" key="10">
    <source>
        <dbReference type="SAM" id="SignalP"/>
    </source>
</evidence>
<evidence type="ECO:0000256" key="5">
    <source>
        <dbReference type="ARBA" id="ARBA00022729"/>
    </source>
</evidence>
<evidence type="ECO:0000256" key="1">
    <source>
        <dbReference type="ARBA" id="ARBA00004613"/>
    </source>
</evidence>
<gene>
    <name evidence="11" type="ORF">PG994_006623</name>
</gene>
<evidence type="ECO:0000256" key="9">
    <source>
        <dbReference type="ARBA" id="ARBA00034075"/>
    </source>
</evidence>
<evidence type="ECO:0000256" key="3">
    <source>
        <dbReference type="ARBA" id="ARBA00022525"/>
    </source>
</evidence>
<sequence>MYGRSNILVAVACLVLASLRTVYAASSAGCGKSPTLKSQRYTMTVNGKQRAYYMKLPNNYDNSHPYRLVFTWHQLGGSAQKIVNGENPQQGGALPYYGLEAIANNSAIFVVPDGLNAGWGNQGGEDVTFFDQLVKAVEADLCVDTNLRFSTGFSYGGAMSYALACARASMLRAVAVISGAPLSGCTGGKDPVAYYGQHGTSDSVLNVQMGRQLRDQFVANNGCQRLASEPQPNGGKSVLTKYTGCKEGYPVTWVIHNGDHNPSQVNQGGEHAVRAQEQLGLLYAVHLKGIVPSGDMLGGERRKRQWFVGFQMFQFELVHMSELGYLYIS</sequence>
<evidence type="ECO:0000256" key="7">
    <source>
        <dbReference type="ARBA" id="ARBA00023277"/>
    </source>
</evidence>